<reference evidence="3" key="1">
    <citation type="journal article" date="2013" name="Nat. Biotechnol.">
        <title>Draft genome sequence of chickpea (Cicer arietinum) provides a resource for trait improvement.</title>
        <authorList>
            <person name="Varshney R.K."/>
            <person name="Song C."/>
            <person name="Saxena R.K."/>
            <person name="Azam S."/>
            <person name="Yu S."/>
            <person name="Sharpe A.G."/>
            <person name="Cannon S."/>
            <person name="Baek J."/>
            <person name="Rosen B.D."/>
            <person name="Tar'an B."/>
            <person name="Millan T."/>
            <person name="Zhang X."/>
            <person name="Ramsay L.D."/>
            <person name="Iwata A."/>
            <person name="Wang Y."/>
            <person name="Nelson W."/>
            <person name="Farmer A.D."/>
            <person name="Gaur P.M."/>
            <person name="Soderlund C."/>
            <person name="Penmetsa R.V."/>
            <person name="Xu C."/>
            <person name="Bharti A.K."/>
            <person name="He W."/>
            <person name="Winter P."/>
            <person name="Zhao S."/>
            <person name="Hane J.K."/>
            <person name="Carrasquilla-Garcia N."/>
            <person name="Condie J.A."/>
            <person name="Upadhyaya H.D."/>
            <person name="Luo M.C."/>
            <person name="Thudi M."/>
            <person name="Gowda C.L."/>
            <person name="Singh N.P."/>
            <person name="Lichtenzveig J."/>
            <person name="Gali K.K."/>
            <person name="Rubio J."/>
            <person name="Nadarajan N."/>
            <person name="Dolezel J."/>
            <person name="Bansal K.C."/>
            <person name="Xu X."/>
            <person name="Edwards D."/>
            <person name="Zhang G."/>
            <person name="Kahl G."/>
            <person name="Gil J."/>
            <person name="Singh K.B."/>
            <person name="Datta S.K."/>
            <person name="Jackson S.A."/>
            <person name="Wang J."/>
            <person name="Cook D.R."/>
        </authorList>
    </citation>
    <scope>NUCLEOTIDE SEQUENCE [LARGE SCALE GENOMIC DNA]</scope>
    <source>
        <strain evidence="3">cv. CDC Frontier</strain>
    </source>
</reference>
<protein>
    <submittedName>
        <fullName evidence="4">Proline-rich protein 3-like</fullName>
    </submittedName>
</protein>
<evidence type="ECO:0000313" key="4">
    <source>
        <dbReference type="RefSeq" id="XP_004495936.2"/>
    </source>
</evidence>
<organism evidence="3 4">
    <name type="scientific">Cicer arietinum</name>
    <name type="common">Chickpea</name>
    <name type="synonym">Garbanzo</name>
    <dbReference type="NCBI Taxonomy" id="3827"/>
    <lineage>
        <taxon>Eukaryota</taxon>
        <taxon>Viridiplantae</taxon>
        <taxon>Streptophyta</taxon>
        <taxon>Embryophyta</taxon>
        <taxon>Tracheophyta</taxon>
        <taxon>Spermatophyta</taxon>
        <taxon>Magnoliopsida</taxon>
        <taxon>eudicotyledons</taxon>
        <taxon>Gunneridae</taxon>
        <taxon>Pentapetalae</taxon>
        <taxon>rosids</taxon>
        <taxon>fabids</taxon>
        <taxon>Fabales</taxon>
        <taxon>Fabaceae</taxon>
        <taxon>Papilionoideae</taxon>
        <taxon>50 kb inversion clade</taxon>
        <taxon>NPAAA clade</taxon>
        <taxon>Hologalegina</taxon>
        <taxon>IRL clade</taxon>
        <taxon>Cicereae</taxon>
        <taxon>Cicer</taxon>
    </lineage>
</organism>
<dbReference type="STRING" id="3827.A0A1S2XZ50"/>
<dbReference type="RefSeq" id="XP_004495936.2">
    <property type="nucleotide sequence ID" value="XM_004495879.3"/>
</dbReference>
<gene>
    <name evidence="4" type="primary">LOC101514014</name>
</gene>
<dbReference type="eggNOG" id="ENOG502S1TD">
    <property type="taxonomic scope" value="Eukaryota"/>
</dbReference>
<dbReference type="Pfam" id="PF01190">
    <property type="entry name" value="Pollen_Ole_e_1"/>
    <property type="match status" value="1"/>
</dbReference>
<dbReference type="Proteomes" id="UP000087171">
    <property type="component" value="Chromosome Ca4"/>
</dbReference>
<dbReference type="GO" id="GO:0071944">
    <property type="term" value="C:cell periphery"/>
    <property type="evidence" value="ECO:0007669"/>
    <property type="project" value="TreeGrafter"/>
</dbReference>
<dbReference type="PANTHER" id="PTHR33470">
    <property type="entry name" value="OS01G0164075 PROTEIN"/>
    <property type="match status" value="1"/>
</dbReference>
<dbReference type="GeneID" id="101514014"/>
<dbReference type="PaxDb" id="3827-XP_004495936.1"/>
<name>A0A1S2XZ50_CICAR</name>
<reference evidence="4" key="2">
    <citation type="submission" date="2025-08" db="UniProtKB">
        <authorList>
            <consortium name="RefSeq"/>
        </authorList>
    </citation>
    <scope>IDENTIFICATION</scope>
    <source>
        <tissue evidence="4">Etiolated seedlings</tissue>
    </source>
</reference>
<dbReference type="KEGG" id="cam:101514014"/>
<evidence type="ECO:0000313" key="3">
    <source>
        <dbReference type="Proteomes" id="UP000087171"/>
    </source>
</evidence>
<feature type="chain" id="PRO_5018623482" evidence="2">
    <location>
        <begin position="30"/>
        <end position="187"/>
    </location>
</feature>
<dbReference type="OrthoDB" id="1847243at2759"/>
<sequence>MRMALTNIHFLAFTLLVTSLLLMVPGGFAYSRDDDYGTKKQDATNKSNFQEKFISNNIAIQGLVYCKSGSKLIPLEGAVTRITCEAADEFGFETRAFSFLSDATNEKGYFLATLSPSEVTEKRVLNECKAFLDASPLNNCNYPTDFNKGISGAELHSYRFLHDNNINLYTVGPFLFTSPPKSISNGY</sequence>
<accession>A0A1S2XZ50</accession>
<proteinExistence type="predicted"/>
<evidence type="ECO:0000256" key="2">
    <source>
        <dbReference type="SAM" id="SignalP"/>
    </source>
</evidence>
<keyword evidence="1 2" id="KW-0732">Signal</keyword>
<dbReference type="PANTHER" id="PTHR33470:SF58">
    <property type="entry name" value="POLLEN OLE E 1 ALLERGEN AND EXTENSIN FAMILY PROTEIN"/>
    <property type="match status" value="1"/>
</dbReference>
<keyword evidence="3" id="KW-1185">Reference proteome</keyword>
<evidence type="ECO:0000256" key="1">
    <source>
        <dbReference type="ARBA" id="ARBA00022729"/>
    </source>
</evidence>
<feature type="signal peptide" evidence="2">
    <location>
        <begin position="1"/>
        <end position="29"/>
    </location>
</feature>
<dbReference type="AlphaFoldDB" id="A0A1S2XZ50"/>